<comment type="similarity">
    <text evidence="1">Belongs to the outer membrane porin (Opr) (TC 1.B.25) family.</text>
</comment>
<reference evidence="5 6" key="1">
    <citation type="journal article" date="2015" name="Genome Announc.">
        <title>Genome Sequences of Oblitimonas alkaliphila gen. nov. sp. nov. (Proposed), a Novel Bacterium of the Pseudomonadaceae Family.</title>
        <authorList>
            <person name="Lauer A.C."/>
            <person name="Nicholson A.C."/>
            <person name="Humrighouse B.W."/>
            <person name="Emery B."/>
            <person name="Drobish A."/>
            <person name="Juieng P."/>
            <person name="Loparev V."/>
            <person name="McQuiston J.R."/>
        </authorList>
    </citation>
    <scope>NUCLEOTIDE SEQUENCE [LARGE SCALE GENOMIC DNA]</scope>
    <source>
        <strain evidence="5 6">E5571</strain>
    </source>
</reference>
<dbReference type="GO" id="GO:0015288">
    <property type="term" value="F:porin activity"/>
    <property type="evidence" value="ECO:0007669"/>
    <property type="project" value="TreeGrafter"/>
</dbReference>
<dbReference type="Pfam" id="PF03573">
    <property type="entry name" value="OprD"/>
    <property type="match status" value="1"/>
</dbReference>
<dbReference type="PATRIC" id="fig|1698449.3.peg.531"/>
<feature type="chain" id="PRO_5005472126" evidence="4">
    <location>
        <begin position="29"/>
        <end position="415"/>
    </location>
</feature>
<evidence type="ECO:0000256" key="4">
    <source>
        <dbReference type="SAM" id="SignalP"/>
    </source>
</evidence>
<protein>
    <submittedName>
        <fullName evidence="5">Porin</fullName>
    </submittedName>
</protein>
<dbReference type="PANTHER" id="PTHR34596:SF2">
    <property type="entry name" value="CHITOPORIN"/>
    <property type="match status" value="1"/>
</dbReference>
<feature type="signal peptide" evidence="4">
    <location>
        <begin position="1"/>
        <end position="28"/>
    </location>
</feature>
<accession>A0A0K1XC98</accession>
<dbReference type="EMBL" id="CP012365">
    <property type="protein sequence ID" value="AKX58956.1"/>
    <property type="molecule type" value="Genomic_DNA"/>
</dbReference>
<evidence type="ECO:0000256" key="3">
    <source>
        <dbReference type="ARBA" id="ARBA00022729"/>
    </source>
</evidence>
<dbReference type="GO" id="GO:0016020">
    <property type="term" value="C:membrane"/>
    <property type="evidence" value="ECO:0007669"/>
    <property type="project" value="InterPro"/>
</dbReference>
<dbReference type="Gene3D" id="2.40.160.10">
    <property type="entry name" value="Porin"/>
    <property type="match status" value="1"/>
</dbReference>
<evidence type="ECO:0000256" key="2">
    <source>
        <dbReference type="ARBA" id="ARBA00022448"/>
    </source>
</evidence>
<dbReference type="RefSeq" id="WP_064496113.1">
    <property type="nucleotide sequence ID" value="NZ_CP012365.1"/>
</dbReference>
<dbReference type="Proteomes" id="UP000063953">
    <property type="component" value="Chromosome"/>
</dbReference>
<name>A0A0K1XC98_9GAMM</name>
<organism evidence="5 6">
    <name type="scientific">Thiopseudomonas alkaliphila</name>
    <dbReference type="NCBI Taxonomy" id="1697053"/>
    <lineage>
        <taxon>Bacteria</taxon>
        <taxon>Pseudomonadati</taxon>
        <taxon>Pseudomonadota</taxon>
        <taxon>Gammaproteobacteria</taxon>
        <taxon>Pseudomonadales</taxon>
        <taxon>Pseudomonadaceae</taxon>
        <taxon>Thiopseudomonas</taxon>
    </lineage>
</organism>
<dbReference type="InterPro" id="IPR005318">
    <property type="entry name" value="OM_porin_bac"/>
</dbReference>
<sequence length="415" mass="45956">MQAVKNKKPVFLLGTLAAVMAMPMLAQAALVEDSKASVQLRNFYMNRDFRQGNGQSKAEDWGQGFIFRLQSGFTEGTVGFGLDALGLVGIKLDSGGGTGGTGALVRSRHSGKSADSHGIFGVTAKAKLSDTVLTVGTHEPLLPIAFRNDTRLLPQTFQGAQLVSKEVENLTLTAGQFRKTNLRDSTNNQDMTMFADGSRGGVESNRFNYAGASYQFVPGLTGTYFFAQLKDNYRQHHVNVQYLTDLTSDLKFKTDLRYFKSTDQGKTDVDNRLASGMFSLGYKGHWFGLGYQDASGKTGTPFIGGGTDPWTMNTLTYHHFLRAKEDSWQARYDFNFAEVGIPGLNLMARYVRGDNFKIGNNNAKEWERDIDLGYTIQSGPLKDVSLLVRNVMYRGSHTTNIDENRVIVNYTVNLW</sequence>
<gene>
    <name evidence="5" type="ORF">AKN88_02650</name>
</gene>
<keyword evidence="3 4" id="KW-0732">Signal</keyword>
<evidence type="ECO:0000313" key="5">
    <source>
        <dbReference type="EMBL" id="AKX58956.1"/>
    </source>
</evidence>
<dbReference type="PANTHER" id="PTHR34596">
    <property type="entry name" value="CHITOPORIN"/>
    <property type="match status" value="1"/>
</dbReference>
<proteinExistence type="inferred from homology"/>
<evidence type="ECO:0000256" key="1">
    <source>
        <dbReference type="ARBA" id="ARBA00009075"/>
    </source>
</evidence>
<dbReference type="STRING" id="1697053.AKN87_04635"/>
<keyword evidence="2" id="KW-0813">Transport</keyword>
<keyword evidence="6" id="KW-1185">Reference proteome</keyword>
<dbReference type="InterPro" id="IPR023614">
    <property type="entry name" value="Porin_dom_sf"/>
</dbReference>
<evidence type="ECO:0000313" key="6">
    <source>
        <dbReference type="Proteomes" id="UP000063953"/>
    </source>
</evidence>
<dbReference type="AlphaFoldDB" id="A0A0K1XC98"/>